<keyword evidence="3" id="KW-1185">Reference proteome</keyword>
<reference evidence="2 3" key="1">
    <citation type="submission" date="2019-04" db="EMBL/GenBank/DDBJ databases">
        <title>Comparative genomics and transcriptomics to analyze fruiting body development in filamentous ascomycetes.</title>
        <authorList>
            <consortium name="DOE Joint Genome Institute"/>
            <person name="Lutkenhaus R."/>
            <person name="Traeger S."/>
            <person name="Breuer J."/>
            <person name="Kuo A."/>
            <person name="Lipzen A."/>
            <person name="Pangilinan J."/>
            <person name="Dilworth D."/>
            <person name="Sandor L."/>
            <person name="Poggeler S."/>
            <person name="Barry K."/>
            <person name="Grigoriev I.V."/>
            <person name="Nowrousian M."/>
        </authorList>
    </citation>
    <scope>NUCLEOTIDE SEQUENCE [LARGE SCALE GENOMIC DNA]</scope>
    <source>
        <strain evidence="2 3">CBS 389.68</strain>
    </source>
</reference>
<evidence type="ECO:0000259" key="1">
    <source>
        <dbReference type="Pfam" id="PF03171"/>
    </source>
</evidence>
<dbReference type="InterPro" id="IPR044861">
    <property type="entry name" value="IPNS-like_FE2OG_OXY"/>
</dbReference>
<dbReference type="InParanoid" id="A0A4S2N1S9"/>
<dbReference type="SUPFAM" id="SSF51197">
    <property type="entry name" value="Clavaminate synthase-like"/>
    <property type="match status" value="1"/>
</dbReference>
<feature type="domain" description="Isopenicillin N synthase-like Fe(2+) 2OG dioxygenase" evidence="1">
    <location>
        <begin position="191"/>
        <end position="297"/>
    </location>
</feature>
<dbReference type="PANTHER" id="PTHR48420:SF1">
    <property type="entry name" value="NON-HAEM DIOXYGENASE N-TERMINAL DOMAIN-CONTAINING PROTEIN"/>
    <property type="match status" value="1"/>
</dbReference>
<sequence length="302" mass="33095">MSPTTADPVTVSLADLSSSSVPFSTLSAAFGPTSLGILVVRDLPPRYQELRTRLLTLARDLGNLPDEELKKLECAEAKYLVGWSKGKEKLANDKPDTLKGSFYVNCQEAPQDVVKKYKDLPEYTHANIWPSEDLLKGFKETFQELCDLIISTAVLVARGCDLYATSHIPSYPPSYLETIVRTSTTTKARLLHYFPSPPSSESSGSDDWCGTHLDHGCLTGLTSALYFNGTPEPEAGLYIQDRTGQTVKVDIPEDCLAFQTGEALERITRGEFKAVPHLVRGSSKEGVSRSTLAVFTRKCPGL</sequence>
<evidence type="ECO:0000313" key="3">
    <source>
        <dbReference type="Proteomes" id="UP000298138"/>
    </source>
</evidence>
<protein>
    <submittedName>
        <fullName evidence="2">Clavaminate synthase-like protein</fullName>
    </submittedName>
</protein>
<dbReference type="Proteomes" id="UP000298138">
    <property type="component" value="Unassembled WGS sequence"/>
</dbReference>
<dbReference type="EMBL" id="ML220114">
    <property type="protein sequence ID" value="TGZ83102.1"/>
    <property type="molecule type" value="Genomic_DNA"/>
</dbReference>
<gene>
    <name evidence="2" type="ORF">EX30DRAFT_304498</name>
</gene>
<organism evidence="2 3">
    <name type="scientific">Ascodesmis nigricans</name>
    <dbReference type="NCBI Taxonomy" id="341454"/>
    <lineage>
        <taxon>Eukaryota</taxon>
        <taxon>Fungi</taxon>
        <taxon>Dikarya</taxon>
        <taxon>Ascomycota</taxon>
        <taxon>Pezizomycotina</taxon>
        <taxon>Pezizomycetes</taxon>
        <taxon>Pezizales</taxon>
        <taxon>Ascodesmidaceae</taxon>
        <taxon>Ascodesmis</taxon>
    </lineage>
</organism>
<dbReference type="Gene3D" id="2.60.120.330">
    <property type="entry name" value="B-lactam Antibiotic, Isopenicillin N Synthase, Chain"/>
    <property type="match status" value="1"/>
</dbReference>
<dbReference type="OrthoDB" id="438224at2759"/>
<dbReference type="Pfam" id="PF03171">
    <property type="entry name" value="2OG-FeII_Oxy"/>
    <property type="match status" value="1"/>
</dbReference>
<dbReference type="AlphaFoldDB" id="A0A4S2N1S9"/>
<name>A0A4S2N1S9_9PEZI</name>
<dbReference type="InterPro" id="IPR027443">
    <property type="entry name" value="IPNS-like_sf"/>
</dbReference>
<evidence type="ECO:0000313" key="2">
    <source>
        <dbReference type="EMBL" id="TGZ83102.1"/>
    </source>
</evidence>
<accession>A0A4S2N1S9</accession>
<dbReference type="STRING" id="341454.A0A4S2N1S9"/>
<dbReference type="PANTHER" id="PTHR48420">
    <property type="entry name" value="NON-HAEM DIOXYGENASE N-TERMINAL DOMAIN-CONTAINING PROTEIN"/>
    <property type="match status" value="1"/>
</dbReference>
<proteinExistence type="predicted"/>